<evidence type="ECO:0000259" key="2">
    <source>
        <dbReference type="Pfam" id="PF13966"/>
    </source>
</evidence>
<gene>
    <name evidence="3" type="ORF">Cni_G16182</name>
</gene>
<feature type="domain" description="Reverse transcriptase zinc-binding" evidence="2">
    <location>
        <begin position="58"/>
        <end position="112"/>
    </location>
</feature>
<sequence length="232" mass="26573">MPLSSLKIFTPFSILRVPTHYGGIGLQMGYIPLHRSIAFLLLEGLYAAFLLSYGSVNSVSIFGWLCCNYKLLTRDRLIRHGMQSDANCLLCNRGLESHWHIFGNCVYALEGWRHFLQGIGMTWFPLSWTSWNRDNVPISQHRLRFSMGVFSTFQWKVIQKSSHQSHNQQNSRIKAANAATAAAEQRLRIASVRCSGTDAQQRQRTRCCDPHRCCEGGREGGRKIIPRQLRFR</sequence>
<name>A0AAQ3QFF3_9LILI</name>
<keyword evidence="1" id="KW-0812">Transmembrane</keyword>
<organism evidence="3 4">
    <name type="scientific">Canna indica</name>
    <name type="common">Indian-shot</name>
    <dbReference type="NCBI Taxonomy" id="4628"/>
    <lineage>
        <taxon>Eukaryota</taxon>
        <taxon>Viridiplantae</taxon>
        <taxon>Streptophyta</taxon>
        <taxon>Embryophyta</taxon>
        <taxon>Tracheophyta</taxon>
        <taxon>Spermatophyta</taxon>
        <taxon>Magnoliopsida</taxon>
        <taxon>Liliopsida</taxon>
        <taxon>Zingiberales</taxon>
        <taxon>Cannaceae</taxon>
        <taxon>Canna</taxon>
    </lineage>
</organism>
<dbReference type="Proteomes" id="UP001327560">
    <property type="component" value="Chromosome 5"/>
</dbReference>
<dbReference type="EMBL" id="CP136894">
    <property type="protein sequence ID" value="WOL07441.1"/>
    <property type="molecule type" value="Genomic_DNA"/>
</dbReference>
<dbReference type="Pfam" id="PF13966">
    <property type="entry name" value="zf-RVT"/>
    <property type="match status" value="1"/>
</dbReference>
<proteinExistence type="predicted"/>
<feature type="transmembrane region" description="Helical" evidence="1">
    <location>
        <begin position="45"/>
        <end position="67"/>
    </location>
</feature>
<reference evidence="3 4" key="1">
    <citation type="submission" date="2023-10" db="EMBL/GenBank/DDBJ databases">
        <title>Chromosome-scale genome assembly provides insights into flower coloration mechanisms of Canna indica.</title>
        <authorList>
            <person name="Li C."/>
        </authorList>
    </citation>
    <scope>NUCLEOTIDE SEQUENCE [LARGE SCALE GENOMIC DNA]</scope>
    <source>
        <tissue evidence="3">Flower</tissue>
    </source>
</reference>
<evidence type="ECO:0000313" key="4">
    <source>
        <dbReference type="Proteomes" id="UP001327560"/>
    </source>
</evidence>
<keyword evidence="1" id="KW-1133">Transmembrane helix</keyword>
<accession>A0AAQ3QFF3</accession>
<protein>
    <recommendedName>
        <fullName evidence="2">Reverse transcriptase zinc-binding domain-containing protein</fullName>
    </recommendedName>
</protein>
<dbReference type="AlphaFoldDB" id="A0AAQ3QFF3"/>
<evidence type="ECO:0000256" key="1">
    <source>
        <dbReference type="SAM" id="Phobius"/>
    </source>
</evidence>
<dbReference type="InterPro" id="IPR026960">
    <property type="entry name" value="RVT-Znf"/>
</dbReference>
<evidence type="ECO:0000313" key="3">
    <source>
        <dbReference type="EMBL" id="WOL07441.1"/>
    </source>
</evidence>
<keyword evidence="1" id="KW-0472">Membrane</keyword>
<keyword evidence="4" id="KW-1185">Reference proteome</keyword>